<dbReference type="AlphaFoldDB" id="A0A4R5KJW6"/>
<organism evidence="3 4">
    <name type="scientific">Paenibacillus piri</name>
    <dbReference type="NCBI Taxonomy" id="2547395"/>
    <lineage>
        <taxon>Bacteria</taxon>
        <taxon>Bacillati</taxon>
        <taxon>Bacillota</taxon>
        <taxon>Bacilli</taxon>
        <taxon>Bacillales</taxon>
        <taxon>Paenibacillaceae</taxon>
        <taxon>Paenibacillus</taxon>
    </lineage>
</organism>
<evidence type="ECO:0000313" key="3">
    <source>
        <dbReference type="EMBL" id="TDF94767.1"/>
    </source>
</evidence>
<dbReference type="Proteomes" id="UP000295636">
    <property type="component" value="Unassembled WGS sequence"/>
</dbReference>
<dbReference type="RefSeq" id="WP_133232389.1">
    <property type="nucleotide sequence ID" value="NZ_SMRT01000012.1"/>
</dbReference>
<gene>
    <name evidence="3" type="ORF">E1757_22695</name>
</gene>
<dbReference type="Gene3D" id="3.40.190.10">
    <property type="entry name" value="Periplasmic binding protein-like II"/>
    <property type="match status" value="1"/>
</dbReference>
<evidence type="ECO:0000256" key="2">
    <source>
        <dbReference type="SAM" id="SignalP"/>
    </source>
</evidence>
<reference evidence="3 4" key="1">
    <citation type="submission" date="2019-03" db="EMBL/GenBank/DDBJ databases">
        <title>This is whole genome sequence of Paenibacillus sp MS74 strain.</title>
        <authorList>
            <person name="Trinh H.N."/>
        </authorList>
    </citation>
    <scope>NUCLEOTIDE SEQUENCE [LARGE SCALE GENOMIC DNA]</scope>
    <source>
        <strain evidence="3 4">MS74</strain>
    </source>
</reference>
<dbReference type="OrthoDB" id="1992988at2"/>
<evidence type="ECO:0000313" key="4">
    <source>
        <dbReference type="Proteomes" id="UP000295636"/>
    </source>
</evidence>
<dbReference type="EMBL" id="SMRT01000012">
    <property type="protein sequence ID" value="TDF94767.1"/>
    <property type="molecule type" value="Genomic_DNA"/>
</dbReference>
<dbReference type="PROSITE" id="PS51257">
    <property type="entry name" value="PROKAR_LIPOPROTEIN"/>
    <property type="match status" value="1"/>
</dbReference>
<dbReference type="PANTHER" id="PTHR43649">
    <property type="entry name" value="ARABINOSE-BINDING PROTEIN-RELATED"/>
    <property type="match status" value="1"/>
</dbReference>
<accession>A0A4R5KJW6</accession>
<dbReference type="InterPro" id="IPR050490">
    <property type="entry name" value="Bact_solute-bd_prot1"/>
</dbReference>
<proteinExistence type="predicted"/>
<feature type="region of interest" description="Disordered" evidence="1">
    <location>
        <begin position="29"/>
        <end position="51"/>
    </location>
</feature>
<dbReference type="InterPro" id="IPR006059">
    <property type="entry name" value="SBP"/>
</dbReference>
<protein>
    <submittedName>
        <fullName evidence="3">Extracellular solute-binding protein</fullName>
    </submittedName>
</protein>
<dbReference type="Pfam" id="PF01547">
    <property type="entry name" value="SBP_bac_1"/>
    <property type="match status" value="1"/>
</dbReference>
<feature type="chain" id="PRO_5020253008" evidence="2">
    <location>
        <begin position="30"/>
        <end position="476"/>
    </location>
</feature>
<sequence length="476" mass="51526">MLKIAVKPFAVACSVVSLLALTACSGTNAGSPSAGNGGDEGGSPSGSESKTVSLSVMTSDRFLELAKQKFEEAHPGIKVDIKEYAAAPAMGAKGPNQMIVTKPDPKNTEKYVSSVGTELMSGKASDIIVMSGLPYKKYADKKLLENIGELMSKDASFQMNNYYTDIFDAMKYNGALYTVPVKFGLNMWLGNQAVLGSEKIDDTKWTWADFKAIAGRWLTDQNKDGKPDVYPLGRIEPDQLITLMLNSSFAKFVDGDGKKAKFNTPDFIGMLKLAKSMYDDKIIPTDNADPNNVVFNPKANVMMYLDMYSMPKSFFDGKAAYYDLPSENGTGGTAFTTSMPVAINSKSANKKEAWEFVKFLLSDEMQSARELSGFAVNRSGAKAQTESLKTLGTGEGAAGKGMRLNINGKELALQPASDQDIAAIEKKLNNVKTYAESDLKIAGIVSEETAPYFQGQKSAEEVAKVIQNKVSTYLQE</sequence>
<comment type="caution">
    <text evidence="3">The sequence shown here is derived from an EMBL/GenBank/DDBJ whole genome shotgun (WGS) entry which is preliminary data.</text>
</comment>
<dbReference type="SUPFAM" id="SSF53850">
    <property type="entry name" value="Periplasmic binding protein-like II"/>
    <property type="match status" value="1"/>
</dbReference>
<dbReference type="PANTHER" id="PTHR43649:SF12">
    <property type="entry name" value="DIACETYLCHITOBIOSE BINDING PROTEIN DASA"/>
    <property type="match status" value="1"/>
</dbReference>
<name>A0A4R5KJW6_9BACL</name>
<feature type="signal peptide" evidence="2">
    <location>
        <begin position="1"/>
        <end position="29"/>
    </location>
</feature>
<keyword evidence="4" id="KW-1185">Reference proteome</keyword>
<keyword evidence="2" id="KW-0732">Signal</keyword>
<evidence type="ECO:0000256" key="1">
    <source>
        <dbReference type="SAM" id="MobiDB-lite"/>
    </source>
</evidence>
<feature type="compositionally biased region" description="Gly residues" evidence="1">
    <location>
        <begin position="35"/>
        <end position="44"/>
    </location>
</feature>